<evidence type="ECO:0008006" key="4">
    <source>
        <dbReference type="Google" id="ProtNLM"/>
    </source>
</evidence>
<dbReference type="Proteomes" id="UP001463665">
    <property type="component" value="Chromosome"/>
</dbReference>
<name>A0AAU6WRZ6_9FLAO</name>
<feature type="chain" id="PRO_5043671995" description="GLPGLI family protein" evidence="1">
    <location>
        <begin position="19"/>
        <end position="243"/>
    </location>
</feature>
<evidence type="ECO:0000256" key="1">
    <source>
        <dbReference type="SAM" id="SignalP"/>
    </source>
</evidence>
<reference evidence="2 3" key="1">
    <citation type="submission" date="2024-04" db="EMBL/GenBank/DDBJ databases">
        <title>Genome sequencing and assembly of rice foliar adapted Chryseobacterium endophyticum OsEnb-ALM-A6.</title>
        <authorList>
            <person name="Kumar S."/>
            <person name="Javed M."/>
            <person name="Chouhan V."/>
            <person name="Charishma K."/>
            <person name="Patel A."/>
            <person name="Kumar M."/>
            <person name="Sahu K.P."/>
            <person name="Kumar A."/>
        </authorList>
    </citation>
    <scope>NUCLEOTIDE SEQUENCE [LARGE SCALE GENOMIC DNA]</scope>
    <source>
        <strain evidence="2 3">OsEnb-ALM-A6</strain>
    </source>
</reference>
<organism evidence="2 3">
    <name type="scientific">Chryseobacterium endophyticum</name>
    <dbReference type="NCBI Taxonomy" id="1854762"/>
    <lineage>
        <taxon>Bacteria</taxon>
        <taxon>Pseudomonadati</taxon>
        <taxon>Bacteroidota</taxon>
        <taxon>Flavobacteriia</taxon>
        <taxon>Flavobacteriales</taxon>
        <taxon>Weeksellaceae</taxon>
        <taxon>Chryseobacterium group</taxon>
        <taxon>Chryseobacterium</taxon>
    </lineage>
</organism>
<dbReference type="RefSeq" id="WP_295213124.1">
    <property type="nucleotide sequence ID" value="NZ_CP154834.1"/>
</dbReference>
<feature type="signal peptide" evidence="1">
    <location>
        <begin position="1"/>
        <end position="18"/>
    </location>
</feature>
<sequence length="243" mass="28584">MKNFFLLLNLILFCSCFAQEKKSIRQLNNYLLNNNYVPFGDVDSTELKGIKSAISKYRLLGTKSCNINPDKKYSHIYIEDGFNDEEGFYNGIFIIDNKNIFEVTNSPYKLRQDSLSYTKVKEKNKFVFFTKKLSIDDFRNNYVDEYFRYELVIQDKVDSFKRCLAIDQYTPKSIIYARSYYFGGEGVRVYNLPVKYSNIKNGIEGLPYFKEDKKKEFIKCINQLNILKIHNSSNVKAFNIPDL</sequence>
<gene>
    <name evidence="2" type="ORF">AAFP95_05320</name>
</gene>
<protein>
    <recommendedName>
        <fullName evidence="4">GLPGLI family protein</fullName>
    </recommendedName>
</protein>
<proteinExistence type="predicted"/>
<dbReference type="EMBL" id="CP154834">
    <property type="protein sequence ID" value="XAO75368.1"/>
    <property type="molecule type" value="Genomic_DNA"/>
</dbReference>
<keyword evidence="1" id="KW-0732">Signal</keyword>
<keyword evidence="3" id="KW-1185">Reference proteome</keyword>
<dbReference type="PROSITE" id="PS51257">
    <property type="entry name" value="PROKAR_LIPOPROTEIN"/>
    <property type="match status" value="1"/>
</dbReference>
<accession>A0AAU6WRZ6</accession>
<evidence type="ECO:0000313" key="2">
    <source>
        <dbReference type="EMBL" id="XAO75368.1"/>
    </source>
</evidence>
<evidence type="ECO:0000313" key="3">
    <source>
        <dbReference type="Proteomes" id="UP001463665"/>
    </source>
</evidence>
<dbReference type="AlphaFoldDB" id="A0AAU6WRZ6"/>